<sequence length="295" mass="33671">MSFLLETKNLTKYYGKRLAIDKVSITVSPGEIVGFVGPNGSGKTTTMRTVMGFLKPDSGKVFLFGEEVNRRNVHRLLRYVGYVPGEVNYYADVTVRRILEFYTSFYEDFDAEYCEYLCKMFDVQLDKKFEELSLGNKKKVSIIQALAHKPRLLILDEPTNSLDPVIQKKLYNILRELRASGVGVLLSSHVLGEVEKLCDRVVFIKDGRIVTPPTFDKSMKKIVVDLSTEQVEQLSRVKADFPEVVELILENSTVVIYFKGSQKRLVHLLNSIDFQDISVTDLSLEDVFENLYRAN</sequence>
<dbReference type="PANTHER" id="PTHR42711">
    <property type="entry name" value="ABC TRANSPORTER ATP-BINDING PROTEIN"/>
    <property type="match status" value="1"/>
</dbReference>
<dbReference type="CDD" id="cd03230">
    <property type="entry name" value="ABC_DR_subfamily_A"/>
    <property type="match status" value="1"/>
</dbReference>
<dbReference type="OrthoDB" id="9804819at2"/>
<dbReference type="InterPro" id="IPR027417">
    <property type="entry name" value="P-loop_NTPase"/>
</dbReference>
<evidence type="ECO:0000313" key="6">
    <source>
        <dbReference type="EMBL" id="ODN29799.1"/>
    </source>
</evidence>
<keyword evidence="7" id="KW-1185">Reference proteome</keyword>
<dbReference type="Pfam" id="PF00005">
    <property type="entry name" value="ABC_tran"/>
    <property type="match status" value="1"/>
</dbReference>
<feature type="domain" description="ABC transporter" evidence="5">
    <location>
        <begin position="5"/>
        <end position="231"/>
    </location>
</feature>
<proteinExistence type="inferred from homology"/>
<accession>A0A1E3G0N2</accession>
<dbReference type="SUPFAM" id="SSF52540">
    <property type="entry name" value="P-loop containing nucleoside triphosphate hydrolases"/>
    <property type="match status" value="1"/>
</dbReference>
<dbReference type="EMBL" id="LWAF01000019">
    <property type="protein sequence ID" value="ODN29799.1"/>
    <property type="molecule type" value="Genomic_DNA"/>
</dbReference>
<evidence type="ECO:0000256" key="4">
    <source>
        <dbReference type="ARBA" id="ARBA00022840"/>
    </source>
</evidence>
<dbReference type="InterPro" id="IPR017871">
    <property type="entry name" value="ABC_transporter-like_CS"/>
</dbReference>
<comment type="caution">
    <text evidence="6">The sequence shown here is derived from an EMBL/GenBank/DDBJ whole genome shotgun (WGS) entry which is preliminary data.</text>
</comment>
<evidence type="ECO:0000259" key="5">
    <source>
        <dbReference type="PROSITE" id="PS50893"/>
    </source>
</evidence>
<dbReference type="STRING" id="1008305.A4H02_08875"/>
<dbReference type="InterPro" id="IPR003593">
    <property type="entry name" value="AAA+_ATPase"/>
</dbReference>
<keyword evidence="4" id="KW-0067">ATP-binding</keyword>
<evidence type="ECO:0000256" key="1">
    <source>
        <dbReference type="ARBA" id="ARBA00005417"/>
    </source>
</evidence>
<comment type="similarity">
    <text evidence="1">Belongs to the ABC transporter superfamily.</text>
</comment>
<dbReference type="InterPro" id="IPR050763">
    <property type="entry name" value="ABC_transporter_ATP-binding"/>
</dbReference>
<dbReference type="SMART" id="SM00382">
    <property type="entry name" value="AAA"/>
    <property type="match status" value="1"/>
</dbReference>
<dbReference type="GO" id="GO:0016887">
    <property type="term" value="F:ATP hydrolysis activity"/>
    <property type="evidence" value="ECO:0007669"/>
    <property type="project" value="InterPro"/>
</dbReference>
<evidence type="ECO:0000256" key="2">
    <source>
        <dbReference type="ARBA" id="ARBA00022448"/>
    </source>
</evidence>
<keyword evidence="3" id="KW-0547">Nucleotide-binding</keyword>
<organism evidence="6 7">
    <name type="scientific">Fervidobacterium thailandense</name>
    <dbReference type="NCBI Taxonomy" id="1008305"/>
    <lineage>
        <taxon>Bacteria</taxon>
        <taxon>Thermotogati</taxon>
        <taxon>Thermotogota</taxon>
        <taxon>Thermotogae</taxon>
        <taxon>Thermotogales</taxon>
        <taxon>Fervidobacteriaceae</taxon>
        <taxon>Fervidobacterium</taxon>
    </lineage>
</organism>
<dbReference type="PANTHER" id="PTHR42711:SF5">
    <property type="entry name" value="ABC TRANSPORTER ATP-BINDING PROTEIN NATA"/>
    <property type="match status" value="1"/>
</dbReference>
<dbReference type="Proteomes" id="UP000094570">
    <property type="component" value="Unassembled WGS sequence"/>
</dbReference>
<evidence type="ECO:0000256" key="3">
    <source>
        <dbReference type="ARBA" id="ARBA00022741"/>
    </source>
</evidence>
<dbReference type="GO" id="GO:0005524">
    <property type="term" value="F:ATP binding"/>
    <property type="evidence" value="ECO:0007669"/>
    <property type="project" value="UniProtKB-KW"/>
</dbReference>
<reference evidence="7" key="1">
    <citation type="submission" date="2016-04" db="EMBL/GenBank/DDBJ databases">
        <title>The genome sequence project of a novel Fervidobacterium isolate from a hot spring in Thailand.</title>
        <authorList>
            <person name="Gonzalez J.M."/>
            <person name="Cuecas A."/>
            <person name="Kanoksilapatham W."/>
        </authorList>
    </citation>
    <scope>NUCLEOTIDE SEQUENCE [LARGE SCALE GENOMIC DNA]</scope>
    <source>
        <strain evidence="7">FC2004</strain>
    </source>
</reference>
<keyword evidence="2" id="KW-0813">Transport</keyword>
<gene>
    <name evidence="6" type="ORF">A4H02_08875</name>
</gene>
<dbReference type="AlphaFoldDB" id="A0A1E3G0N2"/>
<evidence type="ECO:0000313" key="7">
    <source>
        <dbReference type="Proteomes" id="UP000094570"/>
    </source>
</evidence>
<protein>
    <recommendedName>
        <fullName evidence="5">ABC transporter domain-containing protein</fullName>
    </recommendedName>
</protein>
<dbReference type="PROSITE" id="PS50893">
    <property type="entry name" value="ABC_TRANSPORTER_2"/>
    <property type="match status" value="1"/>
</dbReference>
<name>A0A1E3G0N2_9BACT</name>
<dbReference type="InterPro" id="IPR003439">
    <property type="entry name" value="ABC_transporter-like_ATP-bd"/>
</dbReference>
<dbReference type="PROSITE" id="PS00211">
    <property type="entry name" value="ABC_TRANSPORTER_1"/>
    <property type="match status" value="1"/>
</dbReference>
<dbReference type="Gene3D" id="3.40.50.300">
    <property type="entry name" value="P-loop containing nucleotide triphosphate hydrolases"/>
    <property type="match status" value="1"/>
</dbReference>
<dbReference type="RefSeq" id="WP_158005840.1">
    <property type="nucleotide sequence ID" value="NZ_CP140110.1"/>
</dbReference>